<reference evidence="2 3" key="1">
    <citation type="journal article" date="2017" name="Nat. Commun.">
        <title>Genome assembly with in vitro proximity ligation data and whole-genome triplication in lettuce.</title>
        <authorList>
            <person name="Reyes-Chin-Wo S."/>
            <person name="Wang Z."/>
            <person name="Yang X."/>
            <person name="Kozik A."/>
            <person name="Arikit S."/>
            <person name="Song C."/>
            <person name="Xia L."/>
            <person name="Froenicke L."/>
            <person name="Lavelle D.O."/>
            <person name="Truco M.J."/>
            <person name="Xia R."/>
            <person name="Zhu S."/>
            <person name="Xu C."/>
            <person name="Xu H."/>
            <person name="Xu X."/>
            <person name="Cox K."/>
            <person name="Korf I."/>
            <person name="Meyers B.C."/>
            <person name="Michelmore R.W."/>
        </authorList>
    </citation>
    <scope>NUCLEOTIDE SEQUENCE [LARGE SCALE GENOMIC DNA]</scope>
    <source>
        <strain evidence="3">cv. Salinas</strain>
        <tissue evidence="2">Seedlings</tissue>
    </source>
</reference>
<gene>
    <name evidence="2" type="ORF">LSAT_V11C300105380</name>
</gene>
<dbReference type="EMBL" id="NBSK02000003">
    <property type="protein sequence ID" value="KAJ0214952.1"/>
    <property type="molecule type" value="Genomic_DNA"/>
</dbReference>
<feature type="transmembrane region" description="Helical" evidence="1">
    <location>
        <begin position="12"/>
        <end position="30"/>
    </location>
</feature>
<name>A0A9R1XPL1_LACSA</name>
<evidence type="ECO:0000313" key="2">
    <source>
        <dbReference type="EMBL" id="KAJ0214952.1"/>
    </source>
</evidence>
<comment type="caution">
    <text evidence="2">The sequence shown here is derived from an EMBL/GenBank/DDBJ whole genome shotgun (WGS) entry which is preliminary data.</text>
</comment>
<evidence type="ECO:0000313" key="3">
    <source>
        <dbReference type="Proteomes" id="UP000235145"/>
    </source>
</evidence>
<sequence length="97" mass="11256">MIIKLIYVSHGFFCLRVIIVAIFVVMATMVHEGSYFDDAQFDSKMNDFFEPIGLKENLSRDIYAYRFEKPSKIQQGGIFPFTKGLDVIHRRPGVEYV</sequence>
<protein>
    <recommendedName>
        <fullName evidence="4">DEAD-box RNA helicase Q domain-containing protein</fullName>
    </recommendedName>
</protein>
<dbReference type="Proteomes" id="UP000235145">
    <property type="component" value="Unassembled WGS sequence"/>
</dbReference>
<keyword evidence="3" id="KW-1185">Reference proteome</keyword>
<dbReference type="AlphaFoldDB" id="A0A9R1XPL1"/>
<keyword evidence="1" id="KW-0472">Membrane</keyword>
<keyword evidence="1" id="KW-0812">Transmembrane</keyword>
<proteinExistence type="predicted"/>
<accession>A0A9R1XPL1</accession>
<organism evidence="2 3">
    <name type="scientific">Lactuca sativa</name>
    <name type="common">Garden lettuce</name>
    <dbReference type="NCBI Taxonomy" id="4236"/>
    <lineage>
        <taxon>Eukaryota</taxon>
        <taxon>Viridiplantae</taxon>
        <taxon>Streptophyta</taxon>
        <taxon>Embryophyta</taxon>
        <taxon>Tracheophyta</taxon>
        <taxon>Spermatophyta</taxon>
        <taxon>Magnoliopsida</taxon>
        <taxon>eudicotyledons</taxon>
        <taxon>Gunneridae</taxon>
        <taxon>Pentapetalae</taxon>
        <taxon>asterids</taxon>
        <taxon>campanulids</taxon>
        <taxon>Asterales</taxon>
        <taxon>Asteraceae</taxon>
        <taxon>Cichorioideae</taxon>
        <taxon>Cichorieae</taxon>
        <taxon>Lactucinae</taxon>
        <taxon>Lactuca</taxon>
    </lineage>
</organism>
<keyword evidence="1" id="KW-1133">Transmembrane helix</keyword>
<evidence type="ECO:0000256" key="1">
    <source>
        <dbReference type="SAM" id="Phobius"/>
    </source>
</evidence>
<evidence type="ECO:0008006" key="4">
    <source>
        <dbReference type="Google" id="ProtNLM"/>
    </source>
</evidence>